<evidence type="ECO:0000313" key="3">
    <source>
        <dbReference type="Proteomes" id="UP000800082"/>
    </source>
</evidence>
<name>A0A6A5RVL2_9PLEO</name>
<dbReference type="RefSeq" id="XP_033452749.1">
    <property type="nucleotide sequence ID" value="XM_033589046.1"/>
</dbReference>
<keyword evidence="3" id="KW-1185">Reference proteome</keyword>
<sequence>MVGRRRHGLRSLSLPNRKTITHPSHHQRTPTTTRPRRSRPGCEPQKHSATPSRARPRCSTGTRRRDRRSTTPGCCKGGSASALTGATRTWVTAVALARAQWIGDGGECGNCLAGHA</sequence>
<protein>
    <submittedName>
        <fullName evidence="2">Uncharacterized protein</fullName>
    </submittedName>
</protein>
<dbReference type="Proteomes" id="UP000800082">
    <property type="component" value="Unassembled WGS sequence"/>
</dbReference>
<evidence type="ECO:0000313" key="2">
    <source>
        <dbReference type="EMBL" id="KAF1932501.1"/>
    </source>
</evidence>
<organism evidence="2 3">
    <name type="scientific">Didymella exigua CBS 183.55</name>
    <dbReference type="NCBI Taxonomy" id="1150837"/>
    <lineage>
        <taxon>Eukaryota</taxon>
        <taxon>Fungi</taxon>
        <taxon>Dikarya</taxon>
        <taxon>Ascomycota</taxon>
        <taxon>Pezizomycotina</taxon>
        <taxon>Dothideomycetes</taxon>
        <taxon>Pleosporomycetidae</taxon>
        <taxon>Pleosporales</taxon>
        <taxon>Pleosporineae</taxon>
        <taxon>Didymellaceae</taxon>
        <taxon>Didymella</taxon>
    </lineage>
</organism>
<gene>
    <name evidence="2" type="ORF">M421DRAFT_293665</name>
</gene>
<dbReference type="GeneID" id="54346693"/>
<feature type="region of interest" description="Disordered" evidence="1">
    <location>
        <begin position="1"/>
        <end position="78"/>
    </location>
</feature>
<feature type="compositionally biased region" description="Basic residues" evidence="1">
    <location>
        <begin position="19"/>
        <end position="39"/>
    </location>
</feature>
<reference evidence="2" key="1">
    <citation type="journal article" date="2020" name="Stud. Mycol.">
        <title>101 Dothideomycetes genomes: a test case for predicting lifestyles and emergence of pathogens.</title>
        <authorList>
            <person name="Haridas S."/>
            <person name="Albert R."/>
            <person name="Binder M."/>
            <person name="Bloem J."/>
            <person name="Labutti K."/>
            <person name="Salamov A."/>
            <person name="Andreopoulos B."/>
            <person name="Baker S."/>
            <person name="Barry K."/>
            <person name="Bills G."/>
            <person name="Bluhm B."/>
            <person name="Cannon C."/>
            <person name="Castanera R."/>
            <person name="Culley D."/>
            <person name="Daum C."/>
            <person name="Ezra D."/>
            <person name="Gonzalez J."/>
            <person name="Henrissat B."/>
            <person name="Kuo A."/>
            <person name="Liang C."/>
            <person name="Lipzen A."/>
            <person name="Lutzoni F."/>
            <person name="Magnuson J."/>
            <person name="Mondo S."/>
            <person name="Nolan M."/>
            <person name="Ohm R."/>
            <person name="Pangilinan J."/>
            <person name="Park H.-J."/>
            <person name="Ramirez L."/>
            <person name="Alfaro M."/>
            <person name="Sun H."/>
            <person name="Tritt A."/>
            <person name="Yoshinaga Y."/>
            <person name="Zwiers L.-H."/>
            <person name="Turgeon B."/>
            <person name="Goodwin S."/>
            <person name="Spatafora J."/>
            <person name="Crous P."/>
            <person name="Grigoriev I."/>
        </authorList>
    </citation>
    <scope>NUCLEOTIDE SEQUENCE</scope>
    <source>
        <strain evidence="2">CBS 183.55</strain>
    </source>
</reference>
<dbReference type="EMBL" id="ML978959">
    <property type="protein sequence ID" value="KAF1932501.1"/>
    <property type="molecule type" value="Genomic_DNA"/>
</dbReference>
<dbReference type="AlphaFoldDB" id="A0A6A5RVL2"/>
<accession>A0A6A5RVL2</accession>
<evidence type="ECO:0000256" key="1">
    <source>
        <dbReference type="SAM" id="MobiDB-lite"/>
    </source>
</evidence>
<proteinExistence type="predicted"/>